<feature type="signal peptide" evidence="1">
    <location>
        <begin position="1"/>
        <end position="25"/>
    </location>
</feature>
<dbReference type="InterPro" id="IPR019613">
    <property type="entry name" value="DUF4198"/>
</dbReference>
<dbReference type="AlphaFoldDB" id="A0A845GEH1"/>
<dbReference type="EMBL" id="WWCW01000179">
    <property type="protein sequence ID" value="MYM91227.1"/>
    <property type="molecule type" value="Genomic_DNA"/>
</dbReference>
<dbReference type="Pfam" id="PF10670">
    <property type="entry name" value="DUF4198"/>
    <property type="match status" value="1"/>
</dbReference>
<evidence type="ECO:0000313" key="2">
    <source>
        <dbReference type="EMBL" id="MYM91227.1"/>
    </source>
</evidence>
<sequence length="247" mass="26358">MKTISKFVIAAAITAGMAAGGAAQAHGIWFAERATQLALLYGVGADDLDSVKRKDMVSSIAAYDADGKALKTGLTVDGRLLLVNMESQPALVAAVLQNGTWSKTPDGKWHKQGKDEVPTAVIAEKNIKYAVRIIGALTKPVPLLPEQTLQIIPADSTLPALLGEPLKLRVMYMGKPVAGAKVLHDWINDPDGKPVLSDAQGYVTFPVRNQGLNVIVAIFNSPSDQPKKYNDIENLASLSFVLPHAPE</sequence>
<proteinExistence type="predicted"/>
<organism evidence="2 3">
    <name type="scientific">Duganella vulcania</name>
    <dbReference type="NCBI Taxonomy" id="2692166"/>
    <lineage>
        <taxon>Bacteria</taxon>
        <taxon>Pseudomonadati</taxon>
        <taxon>Pseudomonadota</taxon>
        <taxon>Betaproteobacteria</taxon>
        <taxon>Burkholderiales</taxon>
        <taxon>Oxalobacteraceae</taxon>
        <taxon>Telluria group</taxon>
        <taxon>Duganella</taxon>
    </lineage>
</organism>
<reference evidence="2 3" key="1">
    <citation type="submission" date="2020-01" db="EMBL/GenBank/DDBJ databases">
        <title>Novel species isolated from a subtropical stream in China.</title>
        <authorList>
            <person name="Lu H."/>
        </authorList>
    </citation>
    <scope>NUCLEOTIDE SEQUENCE [LARGE SCALE GENOMIC DNA]</scope>
    <source>
        <strain evidence="2 3">FT82W</strain>
    </source>
</reference>
<protein>
    <submittedName>
        <fullName evidence="2">DUF4198 domain-containing protein</fullName>
    </submittedName>
</protein>
<keyword evidence="1" id="KW-0732">Signal</keyword>
<dbReference type="RefSeq" id="WP_161099899.1">
    <property type="nucleotide sequence ID" value="NZ_WWCW01000179.1"/>
</dbReference>
<dbReference type="Proteomes" id="UP000470302">
    <property type="component" value="Unassembled WGS sequence"/>
</dbReference>
<feature type="chain" id="PRO_5032522343" evidence="1">
    <location>
        <begin position="26"/>
        <end position="247"/>
    </location>
</feature>
<name>A0A845GEH1_9BURK</name>
<accession>A0A845GEH1</accession>
<evidence type="ECO:0000313" key="3">
    <source>
        <dbReference type="Proteomes" id="UP000470302"/>
    </source>
</evidence>
<comment type="caution">
    <text evidence="2">The sequence shown here is derived from an EMBL/GenBank/DDBJ whole genome shotgun (WGS) entry which is preliminary data.</text>
</comment>
<gene>
    <name evidence="2" type="ORF">GTP91_29135</name>
</gene>
<evidence type="ECO:0000256" key="1">
    <source>
        <dbReference type="SAM" id="SignalP"/>
    </source>
</evidence>